<keyword evidence="5" id="KW-0862">Zinc</keyword>
<evidence type="ECO:0000256" key="4">
    <source>
        <dbReference type="ARBA" id="ARBA00022771"/>
    </source>
</evidence>
<gene>
    <name evidence="10" type="ORF">MKW98_003111</name>
</gene>
<proteinExistence type="inferred from homology"/>
<organism evidence="10 11">
    <name type="scientific">Papaver atlanticum</name>
    <dbReference type="NCBI Taxonomy" id="357466"/>
    <lineage>
        <taxon>Eukaryota</taxon>
        <taxon>Viridiplantae</taxon>
        <taxon>Streptophyta</taxon>
        <taxon>Embryophyta</taxon>
        <taxon>Tracheophyta</taxon>
        <taxon>Spermatophyta</taxon>
        <taxon>Magnoliopsida</taxon>
        <taxon>Ranunculales</taxon>
        <taxon>Papaveraceae</taxon>
        <taxon>Papaveroideae</taxon>
        <taxon>Papaver</taxon>
    </lineage>
</organism>
<feature type="domain" description="Transcription factor TFIIB cyclin-like" evidence="9">
    <location>
        <begin position="70"/>
        <end position="156"/>
    </location>
</feature>
<name>A0AAD4XUN8_9MAGN</name>
<dbReference type="PANTHER" id="PTHR11618">
    <property type="entry name" value="TRANSCRIPTION INITIATION FACTOR IIB-RELATED"/>
    <property type="match status" value="1"/>
</dbReference>
<evidence type="ECO:0000256" key="6">
    <source>
        <dbReference type="ARBA" id="ARBA00023015"/>
    </source>
</evidence>
<evidence type="ECO:0000256" key="1">
    <source>
        <dbReference type="ARBA" id="ARBA00004123"/>
    </source>
</evidence>
<dbReference type="GO" id="GO:0097550">
    <property type="term" value="C:transcription preinitiation complex"/>
    <property type="evidence" value="ECO:0007669"/>
    <property type="project" value="TreeGrafter"/>
</dbReference>
<evidence type="ECO:0000313" key="11">
    <source>
        <dbReference type="Proteomes" id="UP001202328"/>
    </source>
</evidence>
<dbReference type="EMBL" id="JAJJMB010001336">
    <property type="protein sequence ID" value="KAI3957390.1"/>
    <property type="molecule type" value="Genomic_DNA"/>
</dbReference>
<dbReference type="GO" id="GO:0001006">
    <property type="term" value="F:RNA polymerase III type 3 promoter sequence-specific DNA binding"/>
    <property type="evidence" value="ECO:0007669"/>
    <property type="project" value="TreeGrafter"/>
</dbReference>
<reference evidence="10" key="1">
    <citation type="submission" date="2022-04" db="EMBL/GenBank/DDBJ databases">
        <title>A functionally conserved STORR gene fusion in Papaver species that diverged 16.8 million years ago.</title>
        <authorList>
            <person name="Catania T."/>
        </authorList>
    </citation>
    <scope>NUCLEOTIDE SEQUENCE</scope>
    <source>
        <strain evidence="10">S-188037</strain>
    </source>
</reference>
<keyword evidence="7" id="KW-0804">Transcription</keyword>
<evidence type="ECO:0000256" key="2">
    <source>
        <dbReference type="ARBA" id="ARBA00010857"/>
    </source>
</evidence>
<dbReference type="InterPro" id="IPR013150">
    <property type="entry name" value="TFIIB_cyclin"/>
</dbReference>
<dbReference type="GO" id="GO:0005634">
    <property type="term" value="C:nucleus"/>
    <property type="evidence" value="ECO:0007669"/>
    <property type="project" value="UniProtKB-SubCell"/>
</dbReference>
<evidence type="ECO:0000313" key="10">
    <source>
        <dbReference type="EMBL" id="KAI3957390.1"/>
    </source>
</evidence>
<sequence>MPWCDHCKKNTPTERGDGDGYLCCKVCGKVIDQDMFSTEVTFFKGAGGQSQMCGTFVRSVESDYSESYHRTLNKGRDEISNMVVTLNIGGGDSVIEEAARFYKTEISPGGRRTAQVAAASLYITCRENKKAFLLIDFADYLQINVYVLGAVFLQLCKLLRLEEHPFVQKPVDPSLFIHRFSERLLGERNPD</sequence>
<dbReference type="GO" id="GO:0000126">
    <property type="term" value="C:transcription factor TFIIIB complex"/>
    <property type="evidence" value="ECO:0007669"/>
    <property type="project" value="TreeGrafter"/>
</dbReference>
<evidence type="ECO:0000256" key="8">
    <source>
        <dbReference type="ARBA" id="ARBA00023242"/>
    </source>
</evidence>
<keyword evidence="6" id="KW-0805">Transcription regulation</keyword>
<comment type="similarity">
    <text evidence="2">Belongs to the TFIIB family.</text>
</comment>
<dbReference type="AlphaFoldDB" id="A0AAD4XUN8"/>
<dbReference type="Proteomes" id="UP001202328">
    <property type="component" value="Unassembled WGS sequence"/>
</dbReference>
<protein>
    <recommendedName>
        <fullName evidence="9">Transcription factor TFIIB cyclin-like domain-containing protein</fullName>
    </recommendedName>
</protein>
<dbReference type="Pfam" id="PF00382">
    <property type="entry name" value="TFIIB"/>
    <property type="match status" value="1"/>
</dbReference>
<evidence type="ECO:0000256" key="7">
    <source>
        <dbReference type="ARBA" id="ARBA00023163"/>
    </source>
</evidence>
<dbReference type="GO" id="GO:0000995">
    <property type="term" value="F:RNA polymerase III general transcription initiation factor activity"/>
    <property type="evidence" value="ECO:0007669"/>
    <property type="project" value="TreeGrafter"/>
</dbReference>
<dbReference type="Gene3D" id="1.10.472.10">
    <property type="entry name" value="Cyclin-like"/>
    <property type="match status" value="1"/>
</dbReference>
<evidence type="ECO:0000256" key="3">
    <source>
        <dbReference type="ARBA" id="ARBA00022723"/>
    </source>
</evidence>
<keyword evidence="3" id="KW-0479">Metal-binding</keyword>
<keyword evidence="8" id="KW-0539">Nucleus</keyword>
<dbReference type="InterPro" id="IPR000812">
    <property type="entry name" value="TFIIB"/>
</dbReference>
<dbReference type="InterPro" id="IPR036915">
    <property type="entry name" value="Cyclin-like_sf"/>
</dbReference>
<dbReference type="SUPFAM" id="SSF47954">
    <property type="entry name" value="Cyclin-like"/>
    <property type="match status" value="1"/>
</dbReference>
<evidence type="ECO:0000259" key="9">
    <source>
        <dbReference type="Pfam" id="PF00382"/>
    </source>
</evidence>
<evidence type="ECO:0000256" key="5">
    <source>
        <dbReference type="ARBA" id="ARBA00022833"/>
    </source>
</evidence>
<accession>A0AAD4XUN8</accession>
<dbReference type="GO" id="GO:0008270">
    <property type="term" value="F:zinc ion binding"/>
    <property type="evidence" value="ECO:0007669"/>
    <property type="project" value="UniProtKB-KW"/>
</dbReference>
<keyword evidence="11" id="KW-1185">Reference proteome</keyword>
<comment type="subcellular location">
    <subcellularLocation>
        <location evidence="1">Nucleus</location>
    </subcellularLocation>
</comment>
<dbReference type="PANTHER" id="PTHR11618:SF4">
    <property type="entry name" value="TRANSCRIPTION FACTOR IIIB 90 KDA SUBUNIT"/>
    <property type="match status" value="1"/>
</dbReference>
<dbReference type="GO" id="GO:0017025">
    <property type="term" value="F:TBP-class protein binding"/>
    <property type="evidence" value="ECO:0007669"/>
    <property type="project" value="InterPro"/>
</dbReference>
<dbReference type="GO" id="GO:0070897">
    <property type="term" value="P:transcription preinitiation complex assembly"/>
    <property type="evidence" value="ECO:0007669"/>
    <property type="project" value="InterPro"/>
</dbReference>
<keyword evidence="4" id="KW-0863">Zinc-finger</keyword>
<comment type="caution">
    <text evidence="10">The sequence shown here is derived from an EMBL/GenBank/DDBJ whole genome shotgun (WGS) entry which is preliminary data.</text>
</comment>